<organismHost>
    <name type="scientific">Microtus agrestis</name>
    <name type="common">Short-tailed field vole</name>
    <dbReference type="NCBI Taxonomy" id="29092"/>
</organismHost>
<organismHost>
    <name type="scientific">Myodes glareolus</name>
    <name type="common">Bank vole</name>
    <name type="synonym">Clethrionomys glareolus</name>
    <dbReference type="NCBI Taxonomy" id="447135"/>
</organismHost>
<sequence>MGSWMRNESVLSRPWFTWIIRVRKSISCILLTNNLGFSIPTTTFCFRSTCNTVTIRSFKETITIRVTMTDSICGRCTRCDLYNYDTKENDYILT</sequence>
<evidence type="ECO:0000313" key="2">
    <source>
        <dbReference type="Proteomes" id="UP000104697"/>
    </source>
</evidence>
<organismHost>
    <name type="scientific">Mus musculus</name>
    <name type="common">Mouse</name>
    <dbReference type="NCBI Taxonomy" id="10090"/>
</organismHost>
<proteinExistence type="predicted"/>
<protein>
    <submittedName>
        <fullName evidence="1">Uncharacterized protein</fullName>
    </submittedName>
</protein>
<dbReference type="Proteomes" id="UP000104697">
    <property type="component" value="Segment"/>
</dbReference>
<organismHost>
    <name type="scientific">Apodemus sylvaticus</name>
    <name type="common">European woodmouse</name>
    <dbReference type="NCBI Taxonomy" id="10129"/>
</organismHost>
<organismHost>
    <name type="scientific">Felis catus</name>
    <name type="common">Cat</name>
    <name type="synonym">Felis silvestris catus</name>
    <dbReference type="NCBI Taxonomy" id="9685"/>
</organismHost>
<organism evidence="1 2">
    <name type="scientific">Cowpox virus</name>
    <name type="common">CPV</name>
    <dbReference type="NCBI Taxonomy" id="10243"/>
    <lineage>
        <taxon>Viruses</taxon>
        <taxon>Varidnaviria</taxon>
        <taxon>Bamfordvirae</taxon>
        <taxon>Nucleocytoviricota</taxon>
        <taxon>Pokkesviricetes</taxon>
        <taxon>Chitovirales</taxon>
        <taxon>Poxviridae</taxon>
        <taxon>Chordopoxvirinae</taxon>
        <taxon>Orthopoxvirus</taxon>
        <taxon>Orthopoxvirus cowpox</taxon>
    </lineage>
</organism>
<gene>
    <name evidence="1" type="ORF">CPXV_GER1990_2_212</name>
</gene>
<name>G0XVK5_COWPX</name>
<dbReference type="EMBL" id="HQ420896">
    <property type="protein sequence ID" value="ADZ29967.1"/>
    <property type="molecule type" value="Genomic_DNA"/>
</dbReference>
<organismHost>
    <name type="scientific">Bos taurus</name>
    <name type="common">Bovine</name>
    <dbReference type="NCBI Taxonomy" id="9913"/>
</organismHost>
<organismHost>
    <name type="scientific">Homo sapiens</name>
    <name type="common">Human</name>
    <dbReference type="NCBI Taxonomy" id="9606"/>
</organismHost>
<reference evidence="1 2" key="1">
    <citation type="journal article" date="2011" name="PLoS ONE">
        <title>Chasing Jenner's Vaccine: Revisiting Cowpox Virus Classification.</title>
        <authorList>
            <person name="Carroll D.S."/>
            <person name="Emerson G.L."/>
            <person name="Li Y."/>
            <person name="Sammons S."/>
            <person name="Olson V."/>
            <person name="Frace M."/>
            <person name="Nakazawa Y."/>
            <person name="Czerny C.P."/>
            <person name="Tryland M."/>
            <person name="Kolodziejek J."/>
            <person name="Nowotny N."/>
            <person name="Olsen-Rasmussen M."/>
            <person name="Khristova M."/>
            <person name="Govil D."/>
            <person name="Karem K."/>
            <person name="Damon I.K."/>
            <person name="Meyer H."/>
        </authorList>
    </citation>
    <scope>NUCLEOTIDE SEQUENCE [LARGE SCALE GENOMIC DNA]</scope>
    <source>
        <strain evidence="1">Germany_1990_2</strain>
    </source>
</reference>
<evidence type="ECO:0000313" key="1">
    <source>
        <dbReference type="EMBL" id="ADZ29967.1"/>
    </source>
</evidence>
<accession>G0XVK5</accession>
<organismHost>
    <name type="scientific">Loxodonta africana</name>
    <name type="common">African elephant</name>
    <dbReference type="NCBI Taxonomy" id="9785"/>
</organismHost>